<name>A0A430B424_9ENTE</name>
<feature type="domain" description="Transposase IS204/IS1001/IS1096/IS1165 DDE" evidence="1">
    <location>
        <begin position="3"/>
        <end position="50"/>
    </location>
</feature>
<dbReference type="InterPro" id="IPR047951">
    <property type="entry name" value="Transpos_ISL3"/>
</dbReference>
<comment type="caution">
    <text evidence="2">The sequence shown here is derived from an EMBL/GenBank/DDBJ whole genome shotgun (WGS) entry which is preliminary data.</text>
</comment>
<dbReference type="EMBL" id="NGKA01000002">
    <property type="protein sequence ID" value="RSU15058.1"/>
    <property type="molecule type" value="Genomic_DNA"/>
</dbReference>
<dbReference type="InterPro" id="IPR002560">
    <property type="entry name" value="Transposase_DDE"/>
</dbReference>
<sequence length="60" mass="7039">MFLNKYKQGIKNAFKTNYSNGPLESLNNNIKIINRIAHGYRSFLNLYARIYLFQGLILLD</sequence>
<dbReference type="Proteomes" id="UP000287605">
    <property type="component" value="Unassembled WGS sequence"/>
</dbReference>
<evidence type="ECO:0000313" key="3">
    <source>
        <dbReference type="Proteomes" id="UP000287605"/>
    </source>
</evidence>
<protein>
    <recommendedName>
        <fullName evidence="1">Transposase IS204/IS1001/IS1096/IS1165 DDE domain-containing protein</fullName>
    </recommendedName>
</protein>
<evidence type="ECO:0000313" key="2">
    <source>
        <dbReference type="EMBL" id="RSU15058.1"/>
    </source>
</evidence>
<dbReference type="Pfam" id="PF01610">
    <property type="entry name" value="DDE_Tnp_ISL3"/>
    <property type="match status" value="1"/>
</dbReference>
<reference evidence="2 3" key="1">
    <citation type="submission" date="2017-05" db="EMBL/GenBank/DDBJ databases">
        <title>Vagococcus spp. assemblies.</title>
        <authorList>
            <person name="Gulvik C.A."/>
        </authorList>
    </citation>
    <scope>NUCLEOTIDE SEQUENCE [LARGE SCALE GENOMIC DNA]</scope>
    <source>
        <strain evidence="2 3">CCUG 51432</strain>
    </source>
</reference>
<keyword evidence="3" id="KW-1185">Reference proteome</keyword>
<gene>
    <name evidence="2" type="ORF">CBF29_01595</name>
</gene>
<evidence type="ECO:0000259" key="1">
    <source>
        <dbReference type="Pfam" id="PF01610"/>
    </source>
</evidence>
<dbReference type="AlphaFoldDB" id="A0A430B424"/>
<dbReference type="PANTHER" id="PTHR33498:SF1">
    <property type="entry name" value="TRANSPOSASE FOR INSERTION SEQUENCE ELEMENT IS1557"/>
    <property type="match status" value="1"/>
</dbReference>
<proteinExistence type="predicted"/>
<accession>A0A430B424</accession>
<dbReference type="OrthoDB" id="1758296at2"/>
<dbReference type="PANTHER" id="PTHR33498">
    <property type="entry name" value="TRANSPOSASE FOR INSERTION SEQUENCE ELEMENT IS1557"/>
    <property type="match status" value="1"/>
</dbReference>
<organism evidence="2 3">
    <name type="scientific">Vagococcus elongatus</name>
    <dbReference type="NCBI Taxonomy" id="180344"/>
    <lineage>
        <taxon>Bacteria</taxon>
        <taxon>Bacillati</taxon>
        <taxon>Bacillota</taxon>
        <taxon>Bacilli</taxon>
        <taxon>Lactobacillales</taxon>
        <taxon>Enterococcaceae</taxon>
        <taxon>Vagococcus</taxon>
    </lineage>
</organism>